<proteinExistence type="inferred from homology"/>
<feature type="transmembrane region" description="Helical" evidence="13">
    <location>
        <begin position="99"/>
        <end position="118"/>
    </location>
</feature>
<dbReference type="OrthoDB" id="67850at2759"/>
<dbReference type="OMA" id="WQTANLF"/>
<comment type="subcellular location">
    <subcellularLocation>
        <location evidence="1">Nucleus membrane</location>
        <topology evidence="1">Multi-pass membrane protein</topology>
    </subcellularLocation>
    <subcellularLocation>
        <location evidence="2">Nucleus</location>
        <location evidence="2">Nuclear pore complex</location>
    </subcellularLocation>
</comment>
<keyword evidence="4" id="KW-0813">Transport</keyword>
<dbReference type="GO" id="GO:0031965">
    <property type="term" value="C:nuclear membrane"/>
    <property type="evidence" value="ECO:0007669"/>
    <property type="project" value="UniProtKB-SubCell"/>
</dbReference>
<dbReference type="PANTHER" id="PTHR13269:SF6">
    <property type="entry name" value="NUCLEOPORIN NDC1"/>
    <property type="match status" value="1"/>
</dbReference>
<feature type="transmembrane region" description="Helical" evidence="13">
    <location>
        <begin position="31"/>
        <end position="54"/>
    </location>
</feature>
<evidence type="ECO:0000256" key="8">
    <source>
        <dbReference type="ARBA" id="ARBA00022989"/>
    </source>
</evidence>
<evidence type="ECO:0000256" key="3">
    <source>
        <dbReference type="ARBA" id="ARBA00005760"/>
    </source>
</evidence>
<keyword evidence="11 13" id="KW-0472">Membrane</keyword>
<organism evidence="14 15">
    <name type="scientific">Phaeosphaeria nodorum (strain SN15 / ATCC MYA-4574 / FGSC 10173)</name>
    <name type="common">Glume blotch fungus</name>
    <name type="synonym">Parastagonospora nodorum</name>
    <dbReference type="NCBI Taxonomy" id="321614"/>
    <lineage>
        <taxon>Eukaryota</taxon>
        <taxon>Fungi</taxon>
        <taxon>Dikarya</taxon>
        <taxon>Ascomycota</taxon>
        <taxon>Pezizomycotina</taxon>
        <taxon>Dothideomycetes</taxon>
        <taxon>Pleosporomycetidae</taxon>
        <taxon>Pleosporales</taxon>
        <taxon>Pleosporineae</taxon>
        <taxon>Phaeosphaeriaceae</taxon>
        <taxon>Parastagonospora</taxon>
    </lineage>
</organism>
<evidence type="ECO:0000256" key="10">
    <source>
        <dbReference type="ARBA" id="ARBA00023132"/>
    </source>
</evidence>
<dbReference type="Proteomes" id="UP000663193">
    <property type="component" value="Chromosome 13"/>
</dbReference>
<comment type="similarity">
    <text evidence="3">Belongs to the NDC1 family.</text>
</comment>
<evidence type="ECO:0000256" key="7">
    <source>
        <dbReference type="ARBA" id="ARBA00022927"/>
    </source>
</evidence>
<evidence type="ECO:0000256" key="11">
    <source>
        <dbReference type="ARBA" id="ARBA00023136"/>
    </source>
</evidence>
<dbReference type="AlphaFoldDB" id="A0A7U2FAT0"/>
<keyword evidence="5 13" id="KW-0812">Transmembrane</keyword>
<keyword evidence="10" id="KW-0906">Nuclear pore complex</keyword>
<evidence type="ECO:0000256" key="13">
    <source>
        <dbReference type="SAM" id="Phobius"/>
    </source>
</evidence>
<evidence type="ECO:0000256" key="12">
    <source>
        <dbReference type="ARBA" id="ARBA00023242"/>
    </source>
</evidence>
<evidence type="ECO:0000256" key="2">
    <source>
        <dbReference type="ARBA" id="ARBA00004567"/>
    </source>
</evidence>
<evidence type="ECO:0000256" key="5">
    <source>
        <dbReference type="ARBA" id="ARBA00022692"/>
    </source>
</evidence>
<name>A0A7U2FAT0_PHANO</name>
<feature type="transmembrane region" description="Helical" evidence="13">
    <location>
        <begin position="60"/>
        <end position="79"/>
    </location>
</feature>
<gene>
    <name evidence="14" type="ORF">JI435_048290</name>
</gene>
<dbReference type="Pfam" id="PF09531">
    <property type="entry name" value="Ndc1_Nup"/>
    <property type="match status" value="1"/>
</dbReference>
<keyword evidence="15" id="KW-1185">Reference proteome</keyword>
<dbReference type="PANTHER" id="PTHR13269">
    <property type="entry name" value="NUCLEOPORIN NDC1"/>
    <property type="match status" value="1"/>
</dbReference>
<evidence type="ECO:0008006" key="16">
    <source>
        <dbReference type="Google" id="ProtNLM"/>
    </source>
</evidence>
<keyword evidence="12" id="KW-0539">Nucleus</keyword>
<dbReference type="GO" id="GO:0051028">
    <property type="term" value="P:mRNA transport"/>
    <property type="evidence" value="ECO:0007669"/>
    <property type="project" value="UniProtKB-KW"/>
</dbReference>
<reference evidence="15" key="1">
    <citation type="journal article" date="2021" name="BMC Genomics">
        <title>Chromosome-level genome assembly and manually-curated proteome of model necrotroph Parastagonospora nodorum Sn15 reveals a genome-wide trove of candidate effector homologs, and redundancy of virulence-related functions within an accessory chromosome.</title>
        <authorList>
            <person name="Bertazzoni S."/>
            <person name="Jones D.A.B."/>
            <person name="Phan H.T."/>
            <person name="Tan K.-C."/>
            <person name="Hane J.K."/>
        </authorList>
    </citation>
    <scope>NUCLEOTIDE SEQUENCE [LARGE SCALE GENOMIC DNA]</scope>
    <source>
        <strain evidence="15">SN15 / ATCC MYA-4574 / FGSC 10173)</strain>
    </source>
</reference>
<keyword evidence="6" id="KW-0509">mRNA transport</keyword>
<dbReference type="RefSeq" id="XP_001795242.1">
    <property type="nucleotide sequence ID" value="XM_001795190.1"/>
</dbReference>
<feature type="transmembrane region" description="Helical" evidence="13">
    <location>
        <begin position="213"/>
        <end position="234"/>
    </location>
</feature>
<dbReference type="InterPro" id="IPR019049">
    <property type="entry name" value="Nucleoporin_prot_Ndc1/Nup"/>
</dbReference>
<dbReference type="EMBL" id="CP069035">
    <property type="protein sequence ID" value="QRD01845.1"/>
    <property type="molecule type" value="Genomic_DNA"/>
</dbReference>
<evidence type="ECO:0000256" key="6">
    <source>
        <dbReference type="ARBA" id="ARBA00022816"/>
    </source>
</evidence>
<dbReference type="GO" id="GO:0015031">
    <property type="term" value="P:protein transport"/>
    <property type="evidence" value="ECO:0007669"/>
    <property type="project" value="UniProtKB-KW"/>
</dbReference>
<accession>A0A7U2FAT0</accession>
<evidence type="ECO:0000256" key="4">
    <source>
        <dbReference type="ARBA" id="ARBA00022448"/>
    </source>
</evidence>
<keyword evidence="7" id="KW-0653">Protein transport</keyword>
<keyword evidence="8 13" id="KW-1133">Transmembrane helix</keyword>
<dbReference type="KEGG" id="pno:SNOG_04829"/>
<protein>
    <recommendedName>
        <fullName evidence="16">Nucleoporin NDC1</fullName>
    </recommendedName>
</protein>
<feature type="transmembrane region" description="Helical" evidence="13">
    <location>
        <begin position="266"/>
        <end position="287"/>
    </location>
</feature>
<dbReference type="GO" id="GO:0005643">
    <property type="term" value="C:nuclear pore"/>
    <property type="evidence" value="ECO:0007669"/>
    <property type="project" value="UniProtKB-SubCell"/>
</dbReference>
<dbReference type="VEuPathDB" id="FungiDB:JI435_048290"/>
<sequence length="635" mass="71666">MALPTLGAQVRPYRDFLTPALHRRFTKASRYTLLLCYFIACFMGEWDNALWLWFPIGPTGIRTCMIFLPALIIYVLRVAQWHVGERHTSTRFETAQKYFFRKSTILTLAFYAFSAWLYGEVYIWSRPSQAKLGFTDMGRAHERLKLNERPLYLRLLFFFLAIVQTATHLCEDYDSIRVPAMKPRKNNDDSTITVPAGTSSNPRQTLVKMLPSILTTSAILTAFSLVAGTFLYFVGPRHLIWDYYYSFSRTFISLSKTSKPTGVAPFLPLVWGFLLEGSLLVALWQFVNKAFDLYIAQEPLKNDQPITNDSKDPNGTLLNGLKSKKEAVKAIALWELALITDSFPERRKTIYGELERKKASTFQQVTDICLAEIKFLIERLNVALDPTWRPQPSTGTQQPSPPVQLVPQISQPLKVDQIAAAPSKPISKWEQVSDTAASIAKSHSAPGNAQQAYGREALNKGLKKAQEGKQQAETAVGTYYNKLVSSPLGWPFRHSLERTTSIIVLGAPYSRISLICNAITALTNLTTFSLKQDELGHFHHGVPSIIRIFTNAINRIDDYMAAVQVHWSDYESLKKPEAERKNVPQVNEVRECLREGLERILGTFNEFLGGMGLTKLEILDAKKAIGTKVPEMIQA</sequence>
<keyword evidence="9" id="KW-0811">Translocation</keyword>
<evidence type="ECO:0000256" key="1">
    <source>
        <dbReference type="ARBA" id="ARBA00004232"/>
    </source>
</evidence>
<evidence type="ECO:0000256" key="9">
    <source>
        <dbReference type="ARBA" id="ARBA00023010"/>
    </source>
</evidence>
<evidence type="ECO:0000313" key="15">
    <source>
        <dbReference type="Proteomes" id="UP000663193"/>
    </source>
</evidence>
<evidence type="ECO:0000313" key="14">
    <source>
        <dbReference type="EMBL" id="QRD01845.1"/>
    </source>
</evidence>